<protein>
    <submittedName>
        <fullName evidence="1">Uncharacterized protein</fullName>
    </submittedName>
</protein>
<dbReference type="AlphaFoldDB" id="B1X1Y8"/>
<evidence type="ECO:0000313" key="2">
    <source>
        <dbReference type="Proteomes" id="UP000001203"/>
    </source>
</evidence>
<dbReference type="EMBL" id="CP000807">
    <property type="protein sequence ID" value="ACB54149.1"/>
    <property type="molecule type" value="Genomic_DNA"/>
</dbReference>
<gene>
    <name evidence="1" type="ordered locus">cce_4801</name>
</gene>
<keyword evidence="2" id="KW-1185">Reference proteome</keyword>
<reference evidence="1 2" key="1">
    <citation type="journal article" date="2008" name="Proc. Natl. Acad. Sci. U.S.A.">
        <title>The genome of Cyanothece 51142, a unicellular diazotrophic cyanobacterium important in the marine nitrogen cycle.</title>
        <authorList>
            <person name="Welsh E.A."/>
            <person name="Liberton M."/>
            <person name="Stoeckel J."/>
            <person name="Loh T."/>
            <person name="Elvitigala T."/>
            <person name="Wang C."/>
            <person name="Wollam A."/>
            <person name="Fulton R.S."/>
            <person name="Clifton S.W."/>
            <person name="Jacobs J.M."/>
            <person name="Aurora R."/>
            <person name="Ghosh B.K."/>
            <person name="Sherman L.A."/>
            <person name="Smith R.D."/>
            <person name="Wilson R.K."/>
            <person name="Pakrasi H.B."/>
        </authorList>
    </citation>
    <scope>NUCLEOTIDE SEQUENCE [LARGE SCALE GENOMIC DNA]</scope>
    <source>
        <strain evidence="2">ATCC 51142 / BH68</strain>
    </source>
</reference>
<dbReference type="KEGG" id="cyt:cce_4801"/>
<dbReference type="Proteomes" id="UP000001203">
    <property type="component" value="Chromosome linear"/>
</dbReference>
<dbReference type="STRING" id="43989.cce_4801"/>
<proteinExistence type="predicted"/>
<sequence>MSTEKIKSTIVVRINVSNGSSMIKIDKEDFVPTLFLMCQICQDVKKIWEVDISLFFQDISDDIKKLSLVNQEYICYLLAGFEAEGIAREKYEAYLYNKYARQSISSKATLETIVTEEIRKKTNNIKSHISRSIKPVISEFIDFQNPDFLCKNKVFWVQVLTYLKLNYPLTLKQKDKNIQEFTLESPEKMKLIKLFKLLEELKKHYEIDFVDLQEIEINNNEEFNDGNE</sequence>
<dbReference type="RefSeq" id="WP_012362560.1">
    <property type="nucleotide sequence ID" value="NC_010547.1"/>
</dbReference>
<name>B1X1Y8_CROS5</name>
<organism evidence="1 2">
    <name type="scientific">Crocosphaera subtropica (strain ATCC 51142 / BH68)</name>
    <name type="common">Cyanothece sp. (strain ATCC 51142)</name>
    <dbReference type="NCBI Taxonomy" id="43989"/>
    <lineage>
        <taxon>Bacteria</taxon>
        <taxon>Bacillati</taxon>
        <taxon>Cyanobacteriota</taxon>
        <taxon>Cyanophyceae</taxon>
        <taxon>Oscillatoriophycideae</taxon>
        <taxon>Chroococcales</taxon>
        <taxon>Aphanothecaceae</taxon>
        <taxon>Crocosphaera</taxon>
        <taxon>Crocosphaera subtropica</taxon>
    </lineage>
</organism>
<dbReference type="HOGENOM" id="CLU_1213178_0_0_3"/>
<accession>B1X1Y8</accession>
<evidence type="ECO:0000313" key="1">
    <source>
        <dbReference type="EMBL" id="ACB54149.1"/>
    </source>
</evidence>